<evidence type="ECO:0000313" key="3">
    <source>
        <dbReference type="Proteomes" id="UP001176941"/>
    </source>
</evidence>
<dbReference type="Proteomes" id="UP001176941">
    <property type="component" value="Chromosome 21"/>
</dbReference>
<gene>
    <name evidence="2" type="ORF">MRATA1EN1_LOCUS11671</name>
</gene>
<evidence type="ECO:0000256" key="1">
    <source>
        <dbReference type="SAM" id="MobiDB-lite"/>
    </source>
</evidence>
<proteinExistence type="predicted"/>
<organism evidence="2 3">
    <name type="scientific">Rangifer tarandus platyrhynchus</name>
    <name type="common">Svalbard reindeer</name>
    <dbReference type="NCBI Taxonomy" id="3082113"/>
    <lineage>
        <taxon>Eukaryota</taxon>
        <taxon>Metazoa</taxon>
        <taxon>Chordata</taxon>
        <taxon>Craniata</taxon>
        <taxon>Vertebrata</taxon>
        <taxon>Euteleostomi</taxon>
        <taxon>Mammalia</taxon>
        <taxon>Eutheria</taxon>
        <taxon>Laurasiatheria</taxon>
        <taxon>Artiodactyla</taxon>
        <taxon>Ruminantia</taxon>
        <taxon>Pecora</taxon>
        <taxon>Cervidae</taxon>
        <taxon>Odocoileinae</taxon>
        <taxon>Rangifer</taxon>
    </lineage>
</organism>
<sequence length="181" mass="19052">MYVLGAKKLVIQWNKVRAEITVRSGVPAGPWDQGLRTWIVRGLAPLRSAHQRVEGGEKVLSVGAQAGEPERLGKGWLRVSEAKREKWDSVGRREAPARGGSAAAPPGQLLLTEVRGSLAGLGGPGEMGLVPSAPQRRRRGGDRREGRGGAGARAAGGGGRGRQGGDRRSEGAYRALPKPCV</sequence>
<feature type="compositionally biased region" description="Gly residues" evidence="1">
    <location>
        <begin position="148"/>
        <end position="162"/>
    </location>
</feature>
<feature type="compositionally biased region" description="Basic and acidic residues" evidence="1">
    <location>
        <begin position="83"/>
        <end position="96"/>
    </location>
</feature>
<feature type="region of interest" description="Disordered" evidence="1">
    <location>
        <begin position="121"/>
        <end position="181"/>
    </location>
</feature>
<name>A0ABN8YME1_RANTA</name>
<evidence type="ECO:0000313" key="2">
    <source>
        <dbReference type="EMBL" id="CAI9162709.1"/>
    </source>
</evidence>
<feature type="compositionally biased region" description="Low complexity" evidence="1">
    <location>
        <begin position="97"/>
        <end position="107"/>
    </location>
</feature>
<keyword evidence="3" id="KW-1185">Reference proteome</keyword>
<dbReference type="EMBL" id="OX459957">
    <property type="protein sequence ID" value="CAI9162709.1"/>
    <property type="molecule type" value="Genomic_DNA"/>
</dbReference>
<accession>A0ABN8YME1</accession>
<protein>
    <submittedName>
        <fullName evidence="2">Uncharacterized protein</fullName>
    </submittedName>
</protein>
<feature type="region of interest" description="Disordered" evidence="1">
    <location>
        <begin position="83"/>
        <end position="109"/>
    </location>
</feature>
<reference evidence="2" key="1">
    <citation type="submission" date="2023-04" db="EMBL/GenBank/DDBJ databases">
        <authorList>
            <consortium name="ELIXIR-Norway"/>
        </authorList>
    </citation>
    <scope>NUCLEOTIDE SEQUENCE [LARGE SCALE GENOMIC DNA]</scope>
</reference>